<dbReference type="OrthoDB" id="7833726at2759"/>
<proteinExistence type="predicted"/>
<organism evidence="2 3">
    <name type="scientific">Drosophila willistoni</name>
    <name type="common">Fruit fly</name>
    <dbReference type="NCBI Taxonomy" id="7260"/>
    <lineage>
        <taxon>Eukaryota</taxon>
        <taxon>Metazoa</taxon>
        <taxon>Ecdysozoa</taxon>
        <taxon>Arthropoda</taxon>
        <taxon>Hexapoda</taxon>
        <taxon>Insecta</taxon>
        <taxon>Pterygota</taxon>
        <taxon>Neoptera</taxon>
        <taxon>Endopterygota</taxon>
        <taxon>Diptera</taxon>
        <taxon>Brachycera</taxon>
        <taxon>Muscomorpha</taxon>
        <taxon>Ephydroidea</taxon>
        <taxon>Drosophilidae</taxon>
        <taxon>Drosophila</taxon>
        <taxon>Sophophora</taxon>
    </lineage>
</organism>
<accession>A0A0Q9WRH0</accession>
<feature type="signal peptide" evidence="1">
    <location>
        <begin position="1"/>
        <end position="27"/>
    </location>
</feature>
<dbReference type="Proteomes" id="UP000007798">
    <property type="component" value="Unassembled WGS sequence"/>
</dbReference>
<reference evidence="2 3" key="1">
    <citation type="journal article" date="2007" name="Nature">
        <title>Evolution of genes and genomes on the Drosophila phylogeny.</title>
        <authorList>
            <consortium name="Drosophila 12 Genomes Consortium"/>
            <person name="Clark A.G."/>
            <person name="Eisen M.B."/>
            <person name="Smith D.R."/>
            <person name="Bergman C.M."/>
            <person name="Oliver B."/>
            <person name="Markow T.A."/>
            <person name="Kaufman T.C."/>
            <person name="Kellis M."/>
            <person name="Gelbart W."/>
            <person name="Iyer V.N."/>
            <person name="Pollard D.A."/>
            <person name="Sackton T.B."/>
            <person name="Larracuente A.M."/>
            <person name="Singh N.D."/>
            <person name="Abad J.P."/>
            <person name="Abt D.N."/>
            <person name="Adryan B."/>
            <person name="Aguade M."/>
            <person name="Akashi H."/>
            <person name="Anderson W.W."/>
            <person name="Aquadro C.F."/>
            <person name="Ardell D.H."/>
            <person name="Arguello R."/>
            <person name="Artieri C.G."/>
            <person name="Barbash D.A."/>
            <person name="Barker D."/>
            <person name="Barsanti P."/>
            <person name="Batterham P."/>
            <person name="Batzoglou S."/>
            <person name="Begun D."/>
            <person name="Bhutkar A."/>
            <person name="Blanco E."/>
            <person name="Bosak S.A."/>
            <person name="Bradley R.K."/>
            <person name="Brand A.D."/>
            <person name="Brent M.R."/>
            <person name="Brooks A.N."/>
            <person name="Brown R.H."/>
            <person name="Butlin R.K."/>
            <person name="Caggese C."/>
            <person name="Calvi B.R."/>
            <person name="Bernardo de Carvalho A."/>
            <person name="Caspi A."/>
            <person name="Castrezana S."/>
            <person name="Celniker S.E."/>
            <person name="Chang J.L."/>
            <person name="Chapple C."/>
            <person name="Chatterji S."/>
            <person name="Chinwalla A."/>
            <person name="Civetta A."/>
            <person name="Clifton S.W."/>
            <person name="Comeron J.M."/>
            <person name="Costello J.C."/>
            <person name="Coyne J.A."/>
            <person name="Daub J."/>
            <person name="David R.G."/>
            <person name="Delcher A.L."/>
            <person name="Delehaunty K."/>
            <person name="Do C.B."/>
            <person name="Ebling H."/>
            <person name="Edwards K."/>
            <person name="Eickbush T."/>
            <person name="Evans J.D."/>
            <person name="Filipski A."/>
            <person name="Findeiss S."/>
            <person name="Freyhult E."/>
            <person name="Fulton L."/>
            <person name="Fulton R."/>
            <person name="Garcia A.C."/>
            <person name="Gardiner A."/>
            <person name="Garfield D.A."/>
            <person name="Garvin B.E."/>
            <person name="Gibson G."/>
            <person name="Gilbert D."/>
            <person name="Gnerre S."/>
            <person name="Godfrey J."/>
            <person name="Good R."/>
            <person name="Gotea V."/>
            <person name="Gravely B."/>
            <person name="Greenberg A.J."/>
            <person name="Griffiths-Jones S."/>
            <person name="Gross S."/>
            <person name="Guigo R."/>
            <person name="Gustafson E.A."/>
            <person name="Haerty W."/>
            <person name="Hahn M.W."/>
            <person name="Halligan D.L."/>
            <person name="Halpern A.L."/>
            <person name="Halter G.M."/>
            <person name="Han M.V."/>
            <person name="Heger A."/>
            <person name="Hillier L."/>
            <person name="Hinrichs A.S."/>
            <person name="Holmes I."/>
            <person name="Hoskins R.A."/>
            <person name="Hubisz M.J."/>
            <person name="Hultmark D."/>
            <person name="Huntley M.A."/>
            <person name="Jaffe D.B."/>
            <person name="Jagadeeshan S."/>
            <person name="Jeck W.R."/>
            <person name="Johnson J."/>
            <person name="Jones C.D."/>
            <person name="Jordan W.C."/>
            <person name="Karpen G.H."/>
            <person name="Kataoka E."/>
            <person name="Keightley P.D."/>
            <person name="Kheradpour P."/>
            <person name="Kirkness E.F."/>
            <person name="Koerich L.B."/>
            <person name="Kristiansen K."/>
            <person name="Kudrna D."/>
            <person name="Kulathinal R.J."/>
            <person name="Kumar S."/>
            <person name="Kwok R."/>
            <person name="Lander E."/>
            <person name="Langley C.H."/>
            <person name="Lapoint R."/>
            <person name="Lazzaro B.P."/>
            <person name="Lee S.J."/>
            <person name="Levesque L."/>
            <person name="Li R."/>
            <person name="Lin C.F."/>
            <person name="Lin M.F."/>
            <person name="Lindblad-Toh K."/>
            <person name="Llopart A."/>
            <person name="Long M."/>
            <person name="Low L."/>
            <person name="Lozovsky E."/>
            <person name="Lu J."/>
            <person name="Luo M."/>
            <person name="Machado C.A."/>
            <person name="Makalowski W."/>
            <person name="Marzo M."/>
            <person name="Matsuda M."/>
            <person name="Matzkin L."/>
            <person name="McAllister B."/>
            <person name="McBride C.S."/>
            <person name="McKernan B."/>
            <person name="McKernan K."/>
            <person name="Mendez-Lago M."/>
            <person name="Minx P."/>
            <person name="Mollenhauer M.U."/>
            <person name="Montooth K."/>
            <person name="Mount S.M."/>
            <person name="Mu X."/>
            <person name="Myers E."/>
            <person name="Negre B."/>
            <person name="Newfeld S."/>
            <person name="Nielsen R."/>
            <person name="Noor M.A."/>
            <person name="O'Grady P."/>
            <person name="Pachter L."/>
            <person name="Papaceit M."/>
            <person name="Parisi M.J."/>
            <person name="Parisi M."/>
            <person name="Parts L."/>
            <person name="Pedersen J.S."/>
            <person name="Pesole G."/>
            <person name="Phillippy A.M."/>
            <person name="Ponting C.P."/>
            <person name="Pop M."/>
            <person name="Porcelli D."/>
            <person name="Powell J.R."/>
            <person name="Prohaska S."/>
            <person name="Pruitt K."/>
            <person name="Puig M."/>
            <person name="Quesneville H."/>
            <person name="Ram K.R."/>
            <person name="Rand D."/>
            <person name="Rasmussen M.D."/>
            <person name="Reed L.K."/>
            <person name="Reenan R."/>
            <person name="Reily A."/>
            <person name="Remington K.A."/>
            <person name="Rieger T.T."/>
            <person name="Ritchie M.G."/>
            <person name="Robin C."/>
            <person name="Rogers Y.H."/>
            <person name="Rohde C."/>
            <person name="Rozas J."/>
            <person name="Rubenfield M.J."/>
            <person name="Ruiz A."/>
            <person name="Russo S."/>
            <person name="Salzberg S.L."/>
            <person name="Sanchez-Gracia A."/>
            <person name="Saranga D.J."/>
            <person name="Sato H."/>
            <person name="Schaeffer S.W."/>
            <person name="Schatz M.C."/>
            <person name="Schlenke T."/>
            <person name="Schwartz R."/>
            <person name="Segarra C."/>
            <person name="Singh R.S."/>
            <person name="Sirot L."/>
            <person name="Sirota M."/>
            <person name="Sisneros N.B."/>
            <person name="Smith C.D."/>
            <person name="Smith T.F."/>
            <person name="Spieth J."/>
            <person name="Stage D.E."/>
            <person name="Stark A."/>
            <person name="Stephan W."/>
            <person name="Strausberg R.L."/>
            <person name="Strempel S."/>
            <person name="Sturgill D."/>
            <person name="Sutton G."/>
            <person name="Sutton G.G."/>
            <person name="Tao W."/>
            <person name="Teichmann S."/>
            <person name="Tobari Y.N."/>
            <person name="Tomimura Y."/>
            <person name="Tsolas J.M."/>
            <person name="Valente V.L."/>
            <person name="Venter E."/>
            <person name="Venter J.C."/>
            <person name="Vicario S."/>
            <person name="Vieira F.G."/>
            <person name="Vilella A.J."/>
            <person name="Villasante A."/>
            <person name="Walenz B."/>
            <person name="Wang J."/>
            <person name="Wasserman M."/>
            <person name="Watts T."/>
            <person name="Wilson D."/>
            <person name="Wilson R.K."/>
            <person name="Wing R.A."/>
            <person name="Wolfner M.F."/>
            <person name="Wong A."/>
            <person name="Wong G.K."/>
            <person name="Wu C.I."/>
            <person name="Wu G."/>
            <person name="Yamamoto D."/>
            <person name="Yang H.P."/>
            <person name="Yang S.P."/>
            <person name="Yorke J.A."/>
            <person name="Yoshida K."/>
            <person name="Zdobnov E."/>
            <person name="Zhang P."/>
            <person name="Zhang Y."/>
            <person name="Zimin A.V."/>
            <person name="Baldwin J."/>
            <person name="Abdouelleil A."/>
            <person name="Abdulkadir J."/>
            <person name="Abebe A."/>
            <person name="Abera B."/>
            <person name="Abreu J."/>
            <person name="Acer S.C."/>
            <person name="Aftuck L."/>
            <person name="Alexander A."/>
            <person name="An P."/>
            <person name="Anderson E."/>
            <person name="Anderson S."/>
            <person name="Arachi H."/>
            <person name="Azer M."/>
            <person name="Bachantsang P."/>
            <person name="Barry A."/>
            <person name="Bayul T."/>
            <person name="Berlin A."/>
            <person name="Bessette D."/>
            <person name="Bloom T."/>
            <person name="Blye J."/>
            <person name="Boguslavskiy L."/>
            <person name="Bonnet C."/>
            <person name="Boukhgalter B."/>
            <person name="Bourzgui I."/>
            <person name="Brown A."/>
            <person name="Cahill P."/>
            <person name="Channer S."/>
            <person name="Cheshatsang Y."/>
            <person name="Chuda L."/>
            <person name="Citroen M."/>
            <person name="Collymore A."/>
            <person name="Cooke P."/>
            <person name="Costello M."/>
            <person name="D'Aco K."/>
            <person name="Daza R."/>
            <person name="De Haan G."/>
            <person name="DeGray S."/>
            <person name="DeMaso C."/>
            <person name="Dhargay N."/>
            <person name="Dooley K."/>
            <person name="Dooley E."/>
            <person name="Doricent M."/>
            <person name="Dorje P."/>
            <person name="Dorjee K."/>
            <person name="Dupes A."/>
            <person name="Elong R."/>
            <person name="Falk J."/>
            <person name="Farina A."/>
            <person name="Faro S."/>
            <person name="Ferguson D."/>
            <person name="Fisher S."/>
            <person name="Foley C.D."/>
            <person name="Franke A."/>
            <person name="Friedrich D."/>
            <person name="Gadbois L."/>
            <person name="Gearin G."/>
            <person name="Gearin C.R."/>
            <person name="Giannoukos G."/>
            <person name="Goode T."/>
            <person name="Graham J."/>
            <person name="Grandbois E."/>
            <person name="Grewal S."/>
            <person name="Gyaltsen K."/>
            <person name="Hafez N."/>
            <person name="Hagos B."/>
            <person name="Hall J."/>
            <person name="Henson C."/>
            <person name="Hollinger A."/>
            <person name="Honan T."/>
            <person name="Huard M.D."/>
            <person name="Hughes L."/>
            <person name="Hurhula B."/>
            <person name="Husby M.E."/>
            <person name="Kamat A."/>
            <person name="Kanga B."/>
            <person name="Kashin S."/>
            <person name="Khazanovich D."/>
            <person name="Kisner P."/>
            <person name="Lance K."/>
            <person name="Lara M."/>
            <person name="Lee W."/>
            <person name="Lennon N."/>
            <person name="Letendre F."/>
            <person name="LeVine R."/>
            <person name="Lipovsky A."/>
            <person name="Liu X."/>
            <person name="Liu J."/>
            <person name="Liu S."/>
            <person name="Lokyitsang T."/>
            <person name="Lokyitsang Y."/>
            <person name="Lubonja R."/>
            <person name="Lui A."/>
            <person name="MacDonald P."/>
            <person name="Magnisalis V."/>
            <person name="Maru K."/>
            <person name="Matthews C."/>
            <person name="McCusker W."/>
            <person name="McDonough S."/>
            <person name="Mehta T."/>
            <person name="Meldrim J."/>
            <person name="Meneus L."/>
            <person name="Mihai O."/>
            <person name="Mihalev A."/>
            <person name="Mihova T."/>
            <person name="Mittelman R."/>
            <person name="Mlenga V."/>
            <person name="Montmayeur A."/>
            <person name="Mulrain L."/>
            <person name="Navidi A."/>
            <person name="Naylor J."/>
            <person name="Negash T."/>
            <person name="Nguyen T."/>
            <person name="Nguyen N."/>
            <person name="Nicol R."/>
            <person name="Norbu C."/>
            <person name="Norbu N."/>
            <person name="Novod N."/>
            <person name="O'Neill B."/>
            <person name="Osman S."/>
            <person name="Markiewicz E."/>
            <person name="Oyono O.L."/>
            <person name="Patti C."/>
            <person name="Phunkhang P."/>
            <person name="Pierre F."/>
            <person name="Priest M."/>
            <person name="Raghuraman S."/>
            <person name="Rege F."/>
            <person name="Reyes R."/>
            <person name="Rise C."/>
            <person name="Rogov P."/>
            <person name="Ross K."/>
            <person name="Ryan E."/>
            <person name="Settipalli S."/>
            <person name="Shea T."/>
            <person name="Sherpa N."/>
            <person name="Shi L."/>
            <person name="Shih D."/>
            <person name="Sparrow T."/>
            <person name="Spaulding J."/>
            <person name="Stalker J."/>
            <person name="Stange-Thomann N."/>
            <person name="Stavropoulos S."/>
            <person name="Stone C."/>
            <person name="Strader C."/>
            <person name="Tesfaye S."/>
            <person name="Thomson T."/>
            <person name="Thoulutsang Y."/>
            <person name="Thoulutsang D."/>
            <person name="Topham K."/>
            <person name="Topping I."/>
            <person name="Tsamla T."/>
            <person name="Vassiliev H."/>
            <person name="Vo A."/>
            <person name="Wangchuk T."/>
            <person name="Wangdi T."/>
            <person name="Weiand M."/>
            <person name="Wilkinson J."/>
            <person name="Wilson A."/>
            <person name="Yadav S."/>
            <person name="Young G."/>
            <person name="Yu Q."/>
            <person name="Zembek L."/>
            <person name="Zhong D."/>
            <person name="Zimmer A."/>
            <person name="Zwirko Z."/>
            <person name="Jaffe D.B."/>
            <person name="Alvarez P."/>
            <person name="Brockman W."/>
            <person name="Butler J."/>
            <person name="Chin C."/>
            <person name="Gnerre S."/>
            <person name="Grabherr M."/>
            <person name="Kleber M."/>
            <person name="Mauceli E."/>
            <person name="MacCallum I."/>
        </authorList>
    </citation>
    <scope>NUCLEOTIDE SEQUENCE [LARGE SCALE GENOMIC DNA]</scope>
    <source>
        <strain evidence="3">Tucson 14030-0811.24</strain>
    </source>
</reference>
<evidence type="ECO:0000256" key="1">
    <source>
        <dbReference type="SAM" id="SignalP"/>
    </source>
</evidence>
<evidence type="ECO:0000313" key="3">
    <source>
        <dbReference type="Proteomes" id="UP000007798"/>
    </source>
</evidence>
<keyword evidence="1" id="KW-0732">Signal</keyword>
<feature type="chain" id="PRO_5006387056" description="Kazal-like domain-containing protein" evidence="1">
    <location>
        <begin position="28"/>
        <end position="116"/>
    </location>
</feature>
<protein>
    <recommendedName>
        <fullName evidence="4">Kazal-like domain-containing protein</fullName>
    </recommendedName>
</protein>
<dbReference type="InParanoid" id="A0A0Q9WRH0"/>
<evidence type="ECO:0000313" key="2">
    <source>
        <dbReference type="EMBL" id="KRF98569.1"/>
    </source>
</evidence>
<evidence type="ECO:0008006" key="4">
    <source>
        <dbReference type="Google" id="ProtNLM"/>
    </source>
</evidence>
<dbReference type="AlphaFoldDB" id="A0A0Q9WRH0"/>
<keyword evidence="3" id="KW-1185">Reference proteome</keyword>
<gene>
    <name evidence="2" type="primary">Dwil\GK27474</name>
    <name evidence="2" type="ORF">Dwil_GK27474</name>
</gene>
<dbReference type="EMBL" id="CH963894">
    <property type="protein sequence ID" value="KRF98569.1"/>
    <property type="molecule type" value="Genomic_DNA"/>
</dbReference>
<sequence length="116" mass="12867">MKQFHFIGCRLLISCLLILSFFTEFQARLLFNANSGIFCRWSQKRTCSKKTPVCVRVTDSTVTPATSTCRYYFTQCQYLIDKCLGQTTYGISGEVVASTICTTNAISVGQTGATCT</sequence>
<name>A0A0Q9WRH0_DROWI</name>